<keyword evidence="3" id="KW-0479">Metal-binding</keyword>
<keyword evidence="4" id="KW-0460">Magnesium</keyword>
<dbReference type="InterPro" id="IPR000092">
    <property type="entry name" value="Polyprenyl_synt"/>
</dbReference>
<dbReference type="AlphaFoldDB" id="A0A226DX26"/>
<reference evidence="8 9" key="1">
    <citation type="submission" date="2015-12" db="EMBL/GenBank/DDBJ databases">
        <title>The genome of Folsomia candida.</title>
        <authorList>
            <person name="Faddeeva A."/>
            <person name="Derks M.F."/>
            <person name="Anvar Y."/>
            <person name="Smit S."/>
            <person name="Van Straalen N."/>
            <person name="Roelofs D."/>
        </authorList>
    </citation>
    <scope>NUCLEOTIDE SEQUENCE [LARGE SCALE GENOMIC DNA]</scope>
    <source>
        <strain evidence="8 9">VU population</strain>
        <tissue evidence="8">Whole body</tissue>
    </source>
</reference>
<evidence type="ECO:0000256" key="2">
    <source>
        <dbReference type="ARBA" id="ARBA00022679"/>
    </source>
</evidence>
<proteinExistence type="inferred from homology"/>
<organism evidence="8 9">
    <name type="scientific">Folsomia candida</name>
    <name type="common">Springtail</name>
    <dbReference type="NCBI Taxonomy" id="158441"/>
    <lineage>
        <taxon>Eukaryota</taxon>
        <taxon>Metazoa</taxon>
        <taxon>Ecdysozoa</taxon>
        <taxon>Arthropoda</taxon>
        <taxon>Hexapoda</taxon>
        <taxon>Collembola</taxon>
        <taxon>Entomobryomorpha</taxon>
        <taxon>Isotomoidea</taxon>
        <taxon>Isotomidae</taxon>
        <taxon>Proisotominae</taxon>
        <taxon>Folsomia</taxon>
    </lineage>
</organism>
<dbReference type="PANTHER" id="PTHR11525">
    <property type="entry name" value="FARNESYL-PYROPHOSPHATE SYNTHETASE"/>
    <property type="match status" value="1"/>
</dbReference>
<sequence length="416" mass="46709">MLGTLTTFVSKMVTTTIPVATVKNGESFIPEDETSFRKVFPKLRQDLVEVCENCGFIESTKWFGKVLDYNVPHGKVQRGLLVVNTFKALTNNPTSEQMNSARILGWCGELLQTSSLIADDMMDSSPLRRGRPSWFTVDGVGMNAINDAFYLESCAYHLLKKYFGETEFYTKFVDAFHDITLKTIIGQNLDVLACQEISEERCKMANFFKIAEYKTGYYTFVLPIRLGAILAGLQDGKLLNHLESVGLQLGEIFQAQDDFLDVYCTITQTGKSGTDIAEGKCTWLICKAMEIANPEQREILMATYGKKDEESVQVVRTIFDEINLPYHFRHYHEELMDKIGTQIAAISGDHVQLKAMLNTLVKKMEIAKFLILVHVYVCTEIRAVCQSDAGTIKSCGSSLLPNQIRRISAGPNFATK</sequence>
<dbReference type="GO" id="GO:0004337">
    <property type="term" value="F:(2E,6E)-farnesyl diphosphate synthase activity"/>
    <property type="evidence" value="ECO:0007669"/>
    <property type="project" value="TreeGrafter"/>
</dbReference>
<dbReference type="STRING" id="158441.A0A226DX26"/>
<protein>
    <recommendedName>
        <fullName evidence="6">Farnesyl pyrophosphate synthase</fullName>
    </recommendedName>
</protein>
<dbReference type="GO" id="GO:0045337">
    <property type="term" value="P:farnesyl diphosphate biosynthetic process"/>
    <property type="evidence" value="ECO:0007669"/>
    <property type="project" value="TreeGrafter"/>
</dbReference>
<dbReference type="GO" id="GO:0004161">
    <property type="term" value="F:dimethylallyltranstransferase activity"/>
    <property type="evidence" value="ECO:0007669"/>
    <property type="project" value="TreeGrafter"/>
</dbReference>
<evidence type="ECO:0000256" key="7">
    <source>
        <dbReference type="RuleBase" id="RU004466"/>
    </source>
</evidence>
<keyword evidence="2 7" id="KW-0808">Transferase</keyword>
<evidence type="ECO:0000313" key="9">
    <source>
        <dbReference type="Proteomes" id="UP000198287"/>
    </source>
</evidence>
<dbReference type="InterPro" id="IPR033749">
    <property type="entry name" value="Polyprenyl_synt_CS"/>
</dbReference>
<evidence type="ECO:0000256" key="4">
    <source>
        <dbReference type="ARBA" id="ARBA00022842"/>
    </source>
</evidence>
<dbReference type="EMBL" id="LNIX01000010">
    <property type="protein sequence ID" value="OXA49267.1"/>
    <property type="molecule type" value="Genomic_DNA"/>
</dbReference>
<keyword evidence="9" id="KW-1185">Reference proteome</keyword>
<comment type="caution">
    <text evidence="8">The sequence shown here is derived from an EMBL/GenBank/DDBJ whole genome shotgun (WGS) entry which is preliminary data.</text>
</comment>
<dbReference type="GO" id="GO:0042811">
    <property type="term" value="P:pheromone biosynthetic process"/>
    <property type="evidence" value="ECO:0007669"/>
    <property type="project" value="UniProtKB-ARBA"/>
</dbReference>
<dbReference type="Pfam" id="PF00348">
    <property type="entry name" value="polyprenyl_synt"/>
    <property type="match status" value="1"/>
</dbReference>
<dbReference type="SFLD" id="SFLDS00005">
    <property type="entry name" value="Isoprenoid_Synthase_Type_I"/>
    <property type="match status" value="1"/>
</dbReference>
<dbReference type="OMA" id="CFLMADD"/>
<dbReference type="Gene3D" id="1.10.600.10">
    <property type="entry name" value="Farnesyl Diphosphate Synthase"/>
    <property type="match status" value="1"/>
</dbReference>
<dbReference type="GO" id="GO:0005737">
    <property type="term" value="C:cytoplasm"/>
    <property type="evidence" value="ECO:0007669"/>
    <property type="project" value="TreeGrafter"/>
</dbReference>
<evidence type="ECO:0000313" key="8">
    <source>
        <dbReference type="EMBL" id="OXA49267.1"/>
    </source>
</evidence>
<dbReference type="Proteomes" id="UP000198287">
    <property type="component" value="Unassembled WGS sequence"/>
</dbReference>
<evidence type="ECO:0000256" key="1">
    <source>
        <dbReference type="ARBA" id="ARBA00001946"/>
    </source>
</evidence>
<gene>
    <name evidence="8" type="ORF">Fcan01_16115</name>
</gene>
<evidence type="ECO:0000256" key="3">
    <source>
        <dbReference type="ARBA" id="ARBA00022723"/>
    </source>
</evidence>
<dbReference type="PROSITE" id="PS00723">
    <property type="entry name" value="POLYPRENYL_SYNTHASE_1"/>
    <property type="match status" value="1"/>
</dbReference>
<accession>A0A226DX26</accession>
<comment type="cofactor">
    <cofactor evidence="1">
        <name>Mg(2+)</name>
        <dbReference type="ChEBI" id="CHEBI:18420"/>
    </cofactor>
</comment>
<dbReference type="InterPro" id="IPR039702">
    <property type="entry name" value="FPS1-like"/>
</dbReference>
<evidence type="ECO:0000256" key="6">
    <source>
        <dbReference type="ARBA" id="ARBA00034546"/>
    </source>
</evidence>
<comment type="similarity">
    <text evidence="7">Belongs to the FPP/GGPP synthase family.</text>
</comment>
<dbReference type="InterPro" id="IPR008949">
    <property type="entry name" value="Isoprenoid_synthase_dom_sf"/>
</dbReference>
<dbReference type="PANTHER" id="PTHR11525:SF0">
    <property type="entry name" value="FARNESYL PYROPHOSPHATE SYNTHASE"/>
    <property type="match status" value="1"/>
</dbReference>
<evidence type="ECO:0000256" key="5">
    <source>
        <dbReference type="ARBA" id="ARBA00033740"/>
    </source>
</evidence>
<dbReference type="SUPFAM" id="SSF48576">
    <property type="entry name" value="Terpenoid synthases"/>
    <property type="match status" value="1"/>
</dbReference>
<dbReference type="GO" id="GO:0046872">
    <property type="term" value="F:metal ion binding"/>
    <property type="evidence" value="ECO:0007669"/>
    <property type="project" value="UniProtKB-KW"/>
</dbReference>
<dbReference type="SFLD" id="SFLDG01017">
    <property type="entry name" value="Polyprenyl_Transferase_Like"/>
    <property type="match status" value="1"/>
</dbReference>
<dbReference type="CDD" id="cd00685">
    <property type="entry name" value="Trans_IPPS_HT"/>
    <property type="match status" value="1"/>
</dbReference>
<comment type="pathway">
    <text evidence="5">Pheromone biosynthesis.</text>
</comment>
<name>A0A226DX26_FOLCA</name>